<evidence type="ECO:0000256" key="1">
    <source>
        <dbReference type="SAM" id="Coils"/>
    </source>
</evidence>
<dbReference type="EMBL" id="LBMM01009132">
    <property type="protein sequence ID" value="KMQ88368.1"/>
    <property type="molecule type" value="Genomic_DNA"/>
</dbReference>
<reference evidence="2 3" key="1">
    <citation type="submission" date="2015-04" db="EMBL/GenBank/DDBJ databases">
        <title>Lasius niger genome sequencing.</title>
        <authorList>
            <person name="Konorov E.A."/>
            <person name="Nikitin M.A."/>
            <person name="Kirill M.V."/>
            <person name="Chang P."/>
        </authorList>
    </citation>
    <scope>NUCLEOTIDE SEQUENCE [LARGE SCALE GENOMIC DNA]</scope>
    <source>
        <tissue evidence="2">Whole</tissue>
    </source>
</reference>
<dbReference type="Proteomes" id="UP000036403">
    <property type="component" value="Unassembled WGS sequence"/>
</dbReference>
<organism evidence="2 3">
    <name type="scientific">Lasius niger</name>
    <name type="common">Black garden ant</name>
    <dbReference type="NCBI Taxonomy" id="67767"/>
    <lineage>
        <taxon>Eukaryota</taxon>
        <taxon>Metazoa</taxon>
        <taxon>Ecdysozoa</taxon>
        <taxon>Arthropoda</taxon>
        <taxon>Hexapoda</taxon>
        <taxon>Insecta</taxon>
        <taxon>Pterygota</taxon>
        <taxon>Neoptera</taxon>
        <taxon>Endopterygota</taxon>
        <taxon>Hymenoptera</taxon>
        <taxon>Apocrita</taxon>
        <taxon>Aculeata</taxon>
        <taxon>Formicoidea</taxon>
        <taxon>Formicidae</taxon>
        <taxon>Formicinae</taxon>
        <taxon>Lasius</taxon>
        <taxon>Lasius</taxon>
    </lineage>
</organism>
<dbReference type="OrthoDB" id="7700235at2759"/>
<dbReference type="InterPro" id="IPR022048">
    <property type="entry name" value="Envelope_fusion-like"/>
</dbReference>
<protein>
    <submittedName>
        <fullName evidence="2">Uncharacterized protein</fullName>
    </submittedName>
</protein>
<sequence length="116" mass="13310">MPKNVRRGLLDGIGTVAKTLFGTMDADDEKKIAEQLNLLQNQQQTLQHAAKNQIKILNTMIAHVDNLEKVLQENEERFLNITIRMKDQIIGYGQREDLDEHFLTIEAIIADLTRKI</sequence>
<evidence type="ECO:0000313" key="2">
    <source>
        <dbReference type="EMBL" id="KMQ88368.1"/>
    </source>
</evidence>
<gene>
    <name evidence="2" type="ORF">RF55_12166</name>
</gene>
<name>A0A0J7KD20_LASNI</name>
<keyword evidence="1" id="KW-0175">Coiled coil</keyword>
<dbReference type="AlphaFoldDB" id="A0A0J7KD20"/>
<keyword evidence="3" id="KW-1185">Reference proteome</keyword>
<dbReference type="PaxDb" id="67767-A0A0J7KD20"/>
<feature type="coiled-coil region" evidence="1">
    <location>
        <begin position="32"/>
        <end position="77"/>
    </location>
</feature>
<accession>A0A0J7KD20</accession>
<comment type="caution">
    <text evidence="2">The sequence shown here is derived from an EMBL/GenBank/DDBJ whole genome shotgun (WGS) entry which is preliminary data.</text>
</comment>
<dbReference type="Pfam" id="PF12259">
    <property type="entry name" value="Baculo_F"/>
    <property type="match status" value="1"/>
</dbReference>
<evidence type="ECO:0000313" key="3">
    <source>
        <dbReference type="Proteomes" id="UP000036403"/>
    </source>
</evidence>
<proteinExistence type="predicted"/>